<evidence type="ECO:0000256" key="1">
    <source>
        <dbReference type="SAM" id="MobiDB-lite"/>
    </source>
</evidence>
<proteinExistence type="predicted"/>
<sequence length="93" mass="9690">MSMVVDCPRSVMAGDQGSIGFSAYSGSLVYMATGSRAFFSIPIDPYLSSRGGQPYSWSLSLSDDIGGSLGKSRTKLQTGGFGEECQSSGTGEQ</sequence>
<reference evidence="3" key="1">
    <citation type="submission" date="2022-11" db="UniProtKB">
        <authorList>
            <consortium name="WormBaseParasite"/>
        </authorList>
    </citation>
    <scope>IDENTIFICATION</scope>
</reference>
<dbReference type="Proteomes" id="UP000887565">
    <property type="component" value="Unplaced"/>
</dbReference>
<feature type="region of interest" description="Disordered" evidence="1">
    <location>
        <begin position="72"/>
        <end position="93"/>
    </location>
</feature>
<evidence type="ECO:0000313" key="2">
    <source>
        <dbReference type="Proteomes" id="UP000887565"/>
    </source>
</evidence>
<dbReference type="AlphaFoldDB" id="A0A915KR98"/>
<evidence type="ECO:0000313" key="3">
    <source>
        <dbReference type="WBParaSite" id="nRc.2.0.1.t40994-RA"/>
    </source>
</evidence>
<name>A0A915KR98_ROMCU</name>
<keyword evidence="2" id="KW-1185">Reference proteome</keyword>
<accession>A0A915KR98</accession>
<organism evidence="2 3">
    <name type="scientific">Romanomermis culicivorax</name>
    <name type="common">Nematode worm</name>
    <dbReference type="NCBI Taxonomy" id="13658"/>
    <lineage>
        <taxon>Eukaryota</taxon>
        <taxon>Metazoa</taxon>
        <taxon>Ecdysozoa</taxon>
        <taxon>Nematoda</taxon>
        <taxon>Enoplea</taxon>
        <taxon>Dorylaimia</taxon>
        <taxon>Mermithida</taxon>
        <taxon>Mermithoidea</taxon>
        <taxon>Mermithidae</taxon>
        <taxon>Romanomermis</taxon>
    </lineage>
</organism>
<protein>
    <submittedName>
        <fullName evidence="3">Uncharacterized protein</fullName>
    </submittedName>
</protein>
<dbReference type="WBParaSite" id="nRc.2.0.1.t40994-RA">
    <property type="protein sequence ID" value="nRc.2.0.1.t40994-RA"/>
    <property type="gene ID" value="nRc.2.0.1.g40994"/>
</dbReference>